<feature type="transmembrane region" description="Helical" evidence="1">
    <location>
        <begin position="266"/>
        <end position="283"/>
    </location>
</feature>
<name>A0ABW3Y0K9_9FLAO</name>
<keyword evidence="1" id="KW-0812">Transmembrane</keyword>
<evidence type="ECO:0000256" key="1">
    <source>
        <dbReference type="SAM" id="Phobius"/>
    </source>
</evidence>
<dbReference type="Proteomes" id="UP001597201">
    <property type="component" value="Unassembled WGS sequence"/>
</dbReference>
<dbReference type="EMBL" id="JBHTMY010000002">
    <property type="protein sequence ID" value="MFD1315321.1"/>
    <property type="molecule type" value="Genomic_DNA"/>
</dbReference>
<feature type="transmembrane region" description="Helical" evidence="1">
    <location>
        <begin position="74"/>
        <end position="106"/>
    </location>
</feature>
<feature type="transmembrane region" description="Helical" evidence="1">
    <location>
        <begin position="41"/>
        <end position="62"/>
    </location>
</feature>
<dbReference type="Pfam" id="PF19992">
    <property type="entry name" value="DUF6427"/>
    <property type="match status" value="1"/>
</dbReference>
<protein>
    <submittedName>
        <fullName evidence="2">DUF6427 family protein</fullName>
    </submittedName>
</protein>
<dbReference type="RefSeq" id="WP_377177360.1">
    <property type="nucleotide sequence ID" value="NZ_JBHTMY010000002.1"/>
</dbReference>
<sequence length="308" mass="36446">MIANFFNQSKPINFLVLLFTGLLIFSFTIAFHIYFENRIYSAVQIAFNLSLFFLLLFFHNFLTTKNKLTKNNTYGLYIFILLFAIFPESITNMKLMLSNFFLFFAYRRIYSLHSNLDTGSKIFDSGLWIGVAFIFYNWSILFLLLSAAALFLFKRLKWNYYFMLIIGFITPIFLYFTYLVYADQQGTFQELFNFEFSFNYFNYNEFPLLIPTSVILVFSIWAIYPTLMKSRNAKQKYKASYKLLVLHLVLALAIGIVAPIKDGSEFLFYFFPFSIIFATYIQINQDNWFKEVVMFVFLGLALANFIIY</sequence>
<keyword evidence="1" id="KW-1133">Transmembrane helix</keyword>
<organism evidence="2 3">
    <name type="scientific">Namhaeicola litoreus</name>
    <dbReference type="NCBI Taxonomy" id="1052145"/>
    <lineage>
        <taxon>Bacteria</taxon>
        <taxon>Pseudomonadati</taxon>
        <taxon>Bacteroidota</taxon>
        <taxon>Flavobacteriia</taxon>
        <taxon>Flavobacteriales</taxon>
        <taxon>Flavobacteriaceae</taxon>
        <taxon>Namhaeicola</taxon>
    </lineage>
</organism>
<evidence type="ECO:0000313" key="2">
    <source>
        <dbReference type="EMBL" id="MFD1315321.1"/>
    </source>
</evidence>
<feature type="transmembrane region" description="Helical" evidence="1">
    <location>
        <begin position="288"/>
        <end position="307"/>
    </location>
</feature>
<gene>
    <name evidence="2" type="ORF">ACFQ39_06800</name>
</gene>
<accession>A0ABW3Y0K9</accession>
<feature type="transmembrane region" description="Helical" evidence="1">
    <location>
        <begin position="160"/>
        <end position="181"/>
    </location>
</feature>
<feature type="transmembrane region" description="Helical" evidence="1">
    <location>
        <begin position="206"/>
        <end position="227"/>
    </location>
</feature>
<dbReference type="InterPro" id="IPR045625">
    <property type="entry name" value="DUF6427"/>
</dbReference>
<feature type="transmembrane region" description="Helical" evidence="1">
    <location>
        <begin position="126"/>
        <end position="153"/>
    </location>
</feature>
<evidence type="ECO:0000313" key="3">
    <source>
        <dbReference type="Proteomes" id="UP001597201"/>
    </source>
</evidence>
<keyword evidence="3" id="KW-1185">Reference proteome</keyword>
<reference evidence="3" key="1">
    <citation type="journal article" date="2019" name="Int. J. Syst. Evol. Microbiol.">
        <title>The Global Catalogue of Microorganisms (GCM) 10K type strain sequencing project: providing services to taxonomists for standard genome sequencing and annotation.</title>
        <authorList>
            <consortium name="The Broad Institute Genomics Platform"/>
            <consortium name="The Broad Institute Genome Sequencing Center for Infectious Disease"/>
            <person name="Wu L."/>
            <person name="Ma J."/>
        </authorList>
    </citation>
    <scope>NUCLEOTIDE SEQUENCE [LARGE SCALE GENOMIC DNA]</scope>
    <source>
        <strain evidence="3">CCUG 61485</strain>
    </source>
</reference>
<keyword evidence="1" id="KW-0472">Membrane</keyword>
<feature type="transmembrane region" description="Helical" evidence="1">
    <location>
        <begin position="12"/>
        <end position="35"/>
    </location>
</feature>
<proteinExistence type="predicted"/>
<comment type="caution">
    <text evidence="2">The sequence shown here is derived from an EMBL/GenBank/DDBJ whole genome shotgun (WGS) entry which is preliminary data.</text>
</comment>
<feature type="transmembrane region" description="Helical" evidence="1">
    <location>
        <begin position="239"/>
        <end position="260"/>
    </location>
</feature>